<feature type="compositionally biased region" description="Basic and acidic residues" evidence="2">
    <location>
        <begin position="2156"/>
        <end position="2167"/>
    </location>
</feature>
<feature type="compositionally biased region" description="Basic and acidic residues" evidence="2">
    <location>
        <begin position="1799"/>
        <end position="1827"/>
    </location>
</feature>
<dbReference type="EMBL" id="CAMXCT010006718">
    <property type="protein sequence ID" value="CAI4018859.1"/>
    <property type="molecule type" value="Genomic_DNA"/>
</dbReference>
<dbReference type="SUPFAM" id="SSF56349">
    <property type="entry name" value="DNA breaking-rejoining enzymes"/>
    <property type="match status" value="1"/>
</dbReference>
<feature type="compositionally biased region" description="Basic and acidic residues" evidence="2">
    <location>
        <begin position="1778"/>
        <end position="1792"/>
    </location>
</feature>
<evidence type="ECO:0000256" key="2">
    <source>
        <dbReference type="SAM" id="MobiDB-lite"/>
    </source>
</evidence>
<sequence>MVAKEVSHALALHRGIMAMPRGPTKLDTRENPFTQVTHYRLRAVATRRKIFSAFLLLYRLVAAVLLVIVGTTFLVYTVSVTELILNAVALGIILDIDDLLFDALATTPGRHLVHQLDPLPMPSMPRIRGADAKSVFMSIFIPGLTILVYYAMLEPFVGTLTSVKLAMCGGNQNFVWSTDKRRITHLSPTFGGGWEEEEESIKTDAIIEGETIGYGLSIDNARFGVWVSDVTVLRDLDSADLDDLIEEGNEDCVDLSQGEPLLNYLRYLLGNESIQSCADVVQYCGSLTKMPEFSVDGGKGWSARMLCSETCGCNNPGGEFINVQGCPYLDGECRHVDTFAEYQSSGLCLEKSVETLKDFAPWKEWIKAIRAYGMEPSDALGDKEEALILAQSMEDNGCGFLANLSAQNMSLGGCFKWSNKFDWEFKTVEYFCPLTCRCTKDTSDETSCPKPFGKNCDELNDCLTVNQQHFCPGFNTQVIEFTILYDVASPQALGANLEAAQLAFQTSIGQYAGHSTALDPNTVVVDTSLPGLAGASIYLIDLENMNVGQITSSLYSIPLQNFQAAVNASLTSSQVTLDQLGLSVTFAGHEIRHNGLAAAADELAPAKAPPDPPSREVQLDAGVPPNVQGLGSAFKSAVRSAPSTAQGRQIVCTTTKPLAGSSVASEGLFIPISLERSDMVKKAASKGKGPRRQGTGQESDILTFIDEKFEEIEETIVLASLVPQLHERLHAVEKILKIQNSPGLKEAVGSKWKQLKEEHQQMGPKWGDAASPQRLAPPDDEINSGVNLEENNTSDVTLGVGHNDDKLGVGDKADIEDSSDLTSMTRTLTEKRRENMKRIAEMSKAKVKEMDEKTLDTQTTEYYTFGESTWDLVIFIGTGALGPFGSLQTVLLAIVNVLMQVVFCAIAYYNFTTPDINDGSIIDTLRWRRSSGHSFGDYSTVAKESLVHRVCKMDKSLASSGIQVDLVENINKYLKLEAEGLEGFFTGQILCIVALICWYLMVAKEVSHALALHRGIMATPRGPTKLDTRENPFTQAVHYRLRSVARRRKVFSGLLLLYRLMAAVLLVIVGTTFLVYTVNVTELILNAVALGIILDIDDLLFDALATTPGRHLVHQLDPLFMPGMPRIRGADAKSVFMSIFIPALTLFVYYSMLDPFVTTLTGVKTAMCGGNQNFVWSMDKRRITHLAPTFGGGWEIEEDSIKTDAIVEGETIGYGLAINNTRFGVWVSDVTVLSDLEIATMNDLIENENPSCEDLGNREPLLNYLRYLLGNESIQSCADAAPYCGSFTKMPEFAVDGGIGWSARMLCSETCGCRNPGGELINVQGCPYSDGQCKMSAVYQEYKGGGVCLEKNASTLRSFAPWKEWINSIRSYGTETSKLLGGKQEALILAQAMEDNGCGFLANLSAQNISLGGCFSWNSKFSWDFKTLEVFCPVTCGCGSDSPRGSGCPTPFGYTCSGGEVQGCLTWDGKHFCEGFNAEVLRADILFSIVDFLMASDYASEIMLALQTALAQKASVTQPVHPQTIQLELNFDWELSAKGKIWLIEDGMNATEMTSALFSTTLADLQVAVDSSLQSFGVPVNDLGFALTSFSNPDAIYGPYGADGYGDGYSLLNDIRVDVVTFKISVATPSAARPTLACKNSEDDLHEADTWCLGCSSLEISQGLLRQTWKHAGLRAVAEEALLSSARLVRAFGNLDGSLGGPSAGSAARAPGLTTAAKSKPAVPPRSRSPRRDDRPPLVRSPGRASRGGSAAPPRPESESEDFDEDEEEEEEEDEPATEVKRERDGSRRPPEPEGPPPSKREATERSERSPEGRKEERKKRREGEKKSRGKRRRGGTRHQRRHKDQENPFRRSHRRLKADQLELASNLEEGLDSPAPEGPGVPTPAEIRQNLATQPKPTTPQAYNVEEADFWRHRHVPPGSVVQFRSLGEDNNTDEGLVAVLVKRSVSQETGMWLEVDLLGAEQEQCKKALQAYFRKGRRQVHICYYGTAGVCPALEENGLHLSLFTWFPPGDFDAAWLSAASKKKVKGGVNMMIDSQRDAGARSPRGAPGISRTEERLAALRPGRPRVSFAPGTALPPLSRAGGGDAGGFQDGTSQEGERSSPAAPRNRPELNLVKAEVIDLTGSQPKASSSGNSGKKSKMAGTLALAAVAHQEASVRKDRKERERSRSKKKKKRDKRKRKRSESRSSSSAGDSTTESSSLLPPLKRKSQKRPGSVMKMLEQQAFDFLAQDGVLDEAQEVSELGSRPKLYTYYQLGLKPGLDPRSRDAKEMALLCKALDVLREGKLDQLGDLLAARLIAVDTATRQGWATAKHLEILNPDEEGTAPAHILLQAQKHGKQVEKAGGKGSWSRSQGWGSDWYGEPRQKGKGKETKGKGKKGKSKGKGGRGWNYWGTGDKEKGVGTGVAEVQTADMSQEAGDTAFKRLKVPSGSLDQKEANSLGSAETSHSRAPSSYEGWISLLSRTADLKQLGIALAWGYISGHLLFSQQSAGPSRLPVSARRTGELFPLPVLWPDNFSEAWQQFHARSCTVFSIECWVALSCATLNSLYGCPQLETGRRPGKVHAEALKGLRDKVERFLIGEKPVSFSFESVVSELKDRRINYVGEEVARPCALSLEQIQSSLPPVGHGGSIPVVSFLEGRTKFLVEHPLENLIPLRDRPPGSMQARVHIEKGEELKVFQLLESRGVTSWLPIEEVFCDGSGECLNGLFGVVKPGKYTCSHAPVLRVIMNFIPTNRLFQVICGDIQLLPHGTAWLPLVLCEGEELRISQGDMSAAFYLFALPEVWYRYMAFNYRVPGELIGKTAGRVFRPCCRVLPMGWNSSVGVMQMLSRQLLLSQGLSSKLELHRGQPAPTWFTRVVDQASTTRAWWQVYLDNFMSAEAYCDTYAEVDMKLQEAAMEAWHGTGVLTADDKQVLGASSATELGIRLDGQAGLMGASAERIFKTCLATVRVLETHARSLKEAQVVLGRWVFILQFRRPAMAVLARAWNALETPWPSVRARNELLKELQMLLCLSTLLQMDMRSDYDELVTCSDASEQGGAAAASSGLSWSGRTLVNTLRDPLAAPIEVPVLVVSAFNGVGAAFRIYDILGVRPLGKISIEISREANRVTRTAWPDVMELLDIEDLTLAQVRQWANLWPRALEIHLWAGFPCVHLSSVRAYRRNLDGDGSRLFWKLLELIGWLKEVFLPTAKVKFCVENVASMDEAARKEISSHLDVQPVKFDPSDTLPYNRPRLAWCSEEIFEMEELSLWTEGDYVRAYVETGFIQDHQWIRPGWHWPAGQEPGVKFPTFMKAIARDRPPPYPAGLSKTTVQGRHRWSEDRFRFPPYQYMDNYLLHHAEKAPRLLDSSERELMLGLGPGHTSACKSASEAKTSWRQYEDCRLSLCGDSFAIPSFGIVGATLLAELVPRMRPSTIIQRLGLAPGSSVHPRVLVPLSRWLAYGDKGEPPVAADQLVRCLGLQVNHTGSDVRVLTGEPMSKKGSHGENIQSLAAAFMQQDLGRNNADRRRKRAGIRLRDFTISQKTKERYESAVARVLPFLEAQPNLDDLDSILVEWIEVQWVRLHFFWPDLRGLLRQAWRLFKSWRRIETPSRAPPMTVALAQAFVARAVAQHNLAFAALIAIGFHGLLRTGELLSLRFKDIEVSTMCGVVSLHESKTGQRTGSKEAVALRDRLTLQLLETLVSVQSPSPGDLLWPHSAQSFRQTFRKMSDYFGVQALQLKPYSLRRGGATFLLQSGTPLEVILLRGRWKSLGVARLYLQDGLAQLPALRLSKVVQRHVAGWAAETPATAFRP</sequence>
<feature type="transmembrane region" description="Helical" evidence="3">
    <location>
        <begin position="889"/>
        <end position="909"/>
    </location>
</feature>
<name>A0A9P1GPQ7_9DINO</name>
<feature type="transmembrane region" description="Helical" evidence="3">
    <location>
        <begin position="134"/>
        <end position="152"/>
    </location>
</feature>
<feature type="compositionally biased region" description="Basic and acidic residues" evidence="2">
    <location>
        <begin position="2362"/>
        <end position="2375"/>
    </location>
</feature>
<evidence type="ECO:0000313" key="7">
    <source>
        <dbReference type="EMBL" id="CAL4806171.1"/>
    </source>
</evidence>
<proteinExistence type="predicted"/>
<dbReference type="CDD" id="cd00397">
    <property type="entry name" value="DNA_BRE_C"/>
    <property type="match status" value="1"/>
</dbReference>
<feature type="compositionally biased region" description="Basic residues" evidence="2">
    <location>
        <begin position="1828"/>
        <end position="1843"/>
    </location>
</feature>
<dbReference type="InterPro" id="IPR002104">
    <property type="entry name" value="Integrase_catalytic"/>
</dbReference>
<gene>
    <name evidence="5" type="ORF">C1SCF055_LOCUS43394</name>
</gene>
<dbReference type="PROSITE" id="PS51898">
    <property type="entry name" value="TYR_RECOMBINASE"/>
    <property type="match status" value="1"/>
</dbReference>
<keyword evidence="1" id="KW-0233">DNA recombination</keyword>
<keyword evidence="8" id="KW-1185">Reference proteome</keyword>
<keyword evidence="3" id="KW-0812">Transmembrane</keyword>
<feature type="transmembrane region" description="Helical" evidence="3">
    <location>
        <begin position="983"/>
        <end position="1002"/>
    </location>
</feature>
<dbReference type="Gene3D" id="3.40.50.150">
    <property type="entry name" value="Vaccinia Virus protein VP39"/>
    <property type="match status" value="1"/>
</dbReference>
<evidence type="ECO:0000313" key="5">
    <source>
        <dbReference type="EMBL" id="CAI4018859.1"/>
    </source>
</evidence>
<dbReference type="EMBL" id="CAMXCT020006718">
    <property type="protein sequence ID" value="CAL1172234.1"/>
    <property type="molecule type" value="Genomic_DNA"/>
</dbReference>
<evidence type="ECO:0000259" key="4">
    <source>
        <dbReference type="PROSITE" id="PS51898"/>
    </source>
</evidence>
<feature type="compositionally biased region" description="Gly residues" evidence="2">
    <location>
        <begin position="2083"/>
        <end position="2092"/>
    </location>
</feature>
<feature type="domain" description="Tyr recombinase" evidence="4">
    <location>
        <begin position="3590"/>
        <end position="3769"/>
    </location>
</feature>
<feature type="transmembrane region" description="Helical" evidence="3">
    <location>
        <begin position="1056"/>
        <end position="1077"/>
    </location>
</feature>
<comment type="caution">
    <text evidence="5">The sequence shown here is derived from an EMBL/GenBank/DDBJ whole genome shotgun (WGS) entry which is preliminary data.</text>
</comment>
<feature type="region of interest" description="Disordered" evidence="2">
    <location>
        <begin position="2341"/>
        <end position="2397"/>
    </location>
</feature>
<organism evidence="5">
    <name type="scientific">Cladocopium goreaui</name>
    <dbReference type="NCBI Taxonomy" id="2562237"/>
    <lineage>
        <taxon>Eukaryota</taxon>
        <taxon>Sar</taxon>
        <taxon>Alveolata</taxon>
        <taxon>Dinophyceae</taxon>
        <taxon>Suessiales</taxon>
        <taxon>Symbiodiniaceae</taxon>
        <taxon>Cladocopium</taxon>
    </lineage>
</organism>
<evidence type="ECO:0000256" key="3">
    <source>
        <dbReference type="SAM" id="Phobius"/>
    </source>
</evidence>
<feature type="transmembrane region" description="Helical" evidence="3">
    <location>
        <begin position="83"/>
        <end position="101"/>
    </location>
</feature>
<feature type="compositionally biased region" description="Low complexity" evidence="2">
    <location>
        <begin position="1704"/>
        <end position="1713"/>
    </location>
</feature>
<dbReference type="Pfam" id="PF00589">
    <property type="entry name" value="Phage_integrase"/>
    <property type="match status" value="1"/>
</dbReference>
<protein>
    <submittedName>
        <fullName evidence="7">DNA (Cytosine-5)-methyltransferase 3B (Dnmt3b) (DNA methyltransferase HsaIIIB) (DNA MTase HsaIIIB) (M.HsaIIIB)</fullName>
    </submittedName>
</protein>
<reference evidence="5" key="1">
    <citation type="submission" date="2022-10" db="EMBL/GenBank/DDBJ databases">
        <authorList>
            <person name="Chen Y."/>
            <person name="Dougan E. K."/>
            <person name="Chan C."/>
            <person name="Rhodes N."/>
            <person name="Thang M."/>
        </authorList>
    </citation>
    <scope>NUCLEOTIDE SEQUENCE</scope>
</reference>
<feature type="compositionally biased region" description="Acidic residues" evidence="2">
    <location>
        <begin position="1759"/>
        <end position="1777"/>
    </location>
</feature>
<feature type="compositionally biased region" description="Basic residues" evidence="2">
    <location>
        <begin position="2376"/>
        <end position="2386"/>
    </location>
</feature>
<accession>A0A9P1GPQ7</accession>
<dbReference type="EMBL" id="CAMXCT030006718">
    <property type="protein sequence ID" value="CAL4806171.1"/>
    <property type="molecule type" value="Genomic_DNA"/>
</dbReference>
<feature type="transmembrane region" description="Helical" evidence="3">
    <location>
        <begin position="50"/>
        <end position="77"/>
    </location>
</feature>
<keyword evidence="3" id="KW-1133">Transmembrane helix</keyword>
<dbReference type="GO" id="GO:0003677">
    <property type="term" value="F:DNA binding"/>
    <property type="evidence" value="ECO:0007669"/>
    <property type="project" value="InterPro"/>
</dbReference>
<feature type="transmembrane region" description="Helical" evidence="3">
    <location>
        <begin position="1134"/>
        <end position="1152"/>
    </location>
</feature>
<dbReference type="Proteomes" id="UP001152797">
    <property type="component" value="Unassembled WGS sequence"/>
</dbReference>
<evidence type="ECO:0000256" key="1">
    <source>
        <dbReference type="ARBA" id="ARBA00023172"/>
    </source>
</evidence>
<reference evidence="6" key="2">
    <citation type="submission" date="2024-04" db="EMBL/GenBank/DDBJ databases">
        <authorList>
            <person name="Chen Y."/>
            <person name="Shah S."/>
            <person name="Dougan E. K."/>
            <person name="Thang M."/>
            <person name="Chan C."/>
        </authorList>
    </citation>
    <scope>NUCLEOTIDE SEQUENCE [LARGE SCALE GENOMIC DNA]</scope>
</reference>
<feature type="region of interest" description="Disordered" evidence="2">
    <location>
        <begin position="2036"/>
        <end position="2215"/>
    </location>
</feature>
<feature type="region of interest" description="Disordered" evidence="2">
    <location>
        <begin position="1699"/>
        <end position="1857"/>
    </location>
</feature>
<evidence type="ECO:0000313" key="8">
    <source>
        <dbReference type="Proteomes" id="UP001152797"/>
    </source>
</evidence>
<dbReference type="InterPro" id="IPR013762">
    <property type="entry name" value="Integrase-like_cat_sf"/>
</dbReference>
<feature type="compositionally biased region" description="Basic residues" evidence="2">
    <location>
        <begin position="2168"/>
        <end position="2184"/>
    </location>
</feature>
<dbReference type="SUPFAM" id="SSF53335">
    <property type="entry name" value="S-adenosyl-L-methionine-dependent methyltransferases"/>
    <property type="match status" value="1"/>
</dbReference>
<dbReference type="InterPro" id="IPR029063">
    <property type="entry name" value="SAM-dependent_MTases_sf"/>
</dbReference>
<dbReference type="Gene3D" id="1.10.443.10">
    <property type="entry name" value="Intergrase catalytic core"/>
    <property type="match status" value="1"/>
</dbReference>
<keyword evidence="3" id="KW-0472">Membrane</keyword>
<dbReference type="InterPro" id="IPR011010">
    <property type="entry name" value="DNA_brk_join_enz"/>
</dbReference>
<dbReference type="GO" id="GO:0006310">
    <property type="term" value="P:DNA recombination"/>
    <property type="evidence" value="ECO:0007669"/>
    <property type="project" value="UniProtKB-KW"/>
</dbReference>
<dbReference type="GO" id="GO:0015074">
    <property type="term" value="P:DNA integration"/>
    <property type="evidence" value="ECO:0007669"/>
    <property type="project" value="InterPro"/>
</dbReference>
<evidence type="ECO:0000313" key="6">
    <source>
        <dbReference type="EMBL" id="CAL1172234.1"/>
    </source>
</evidence>